<dbReference type="EMBL" id="RBXO01000001">
    <property type="protein sequence ID" value="RKT53867.1"/>
    <property type="molecule type" value="Genomic_DNA"/>
</dbReference>
<sequence>MRRFLVTAVLPLALVAGGCGGVGASGADAPNTLVTMGFGLPDEHATARLAVFRAAEPGVDLRINEGAFDEQQFLSSVAAGDPPDLVYAERRKLGSYAARGAVLGLADCVRRHGVDLGQFRDAALRQVTHRGEVHGLPDFANVRLLIVNNPVVRAAGLDPARLSTADWPGLAELTDRLARLDGDRPTRLGFDPKVPEFLPMWAKANGADLVSDDGLAARLDDPRVVEAVRVTADLVRRQGGWASFKAFRDTFDQFGAGNAYATGQLAVMPMESWYLNTLAANSPDVDVTVAPFTDRAGVPLTESGGQAWAIPKGARHPDLACRFLVTMTAADTWVAAATARRDALARAGKPYGGTFTANRVADERIFREVFDPRGNRVLERAVPQVLALQDKAFAVAPSPAASELVRAWEGGVNRVLTGRQQPEEAMAQAQREAERALKRVGGR</sequence>
<protein>
    <submittedName>
        <fullName evidence="2">Carbohydrate ABC transporter substrate-binding protein (CUT1 family)</fullName>
    </submittedName>
</protein>
<dbReference type="RefSeq" id="WP_246018826.1">
    <property type="nucleotide sequence ID" value="NZ_RBXO01000001.1"/>
</dbReference>
<dbReference type="PANTHER" id="PTHR43649:SF12">
    <property type="entry name" value="DIACETYLCHITOBIOSE BINDING PROTEIN DASA"/>
    <property type="match status" value="1"/>
</dbReference>
<keyword evidence="3" id="KW-1185">Reference proteome</keyword>
<keyword evidence="1" id="KW-0732">Signal</keyword>
<name>A0A495VYN5_9PSEU</name>
<dbReference type="PANTHER" id="PTHR43649">
    <property type="entry name" value="ARABINOSE-BINDING PROTEIN-RELATED"/>
    <property type="match status" value="1"/>
</dbReference>
<gene>
    <name evidence="2" type="ORF">C8E97_2453</name>
</gene>
<dbReference type="AlphaFoldDB" id="A0A495VYN5"/>
<evidence type="ECO:0000313" key="3">
    <source>
        <dbReference type="Proteomes" id="UP000282084"/>
    </source>
</evidence>
<feature type="signal peptide" evidence="1">
    <location>
        <begin position="1"/>
        <end position="24"/>
    </location>
</feature>
<dbReference type="Proteomes" id="UP000282084">
    <property type="component" value="Unassembled WGS sequence"/>
</dbReference>
<dbReference type="InterPro" id="IPR050490">
    <property type="entry name" value="Bact_solute-bd_prot1"/>
</dbReference>
<proteinExistence type="predicted"/>
<dbReference type="SUPFAM" id="SSF53850">
    <property type="entry name" value="Periplasmic binding protein-like II"/>
    <property type="match status" value="1"/>
</dbReference>
<dbReference type="PROSITE" id="PS51257">
    <property type="entry name" value="PROKAR_LIPOPROTEIN"/>
    <property type="match status" value="1"/>
</dbReference>
<reference evidence="2 3" key="1">
    <citation type="submission" date="2018-10" db="EMBL/GenBank/DDBJ databases">
        <title>Sequencing the genomes of 1000 actinobacteria strains.</title>
        <authorList>
            <person name="Klenk H.-P."/>
        </authorList>
    </citation>
    <scope>NUCLEOTIDE SEQUENCE [LARGE SCALE GENOMIC DNA]</scope>
    <source>
        <strain evidence="2 3">DSM 43800</strain>
    </source>
</reference>
<comment type="caution">
    <text evidence="2">The sequence shown here is derived from an EMBL/GenBank/DDBJ whole genome shotgun (WGS) entry which is preliminary data.</text>
</comment>
<dbReference type="Gene3D" id="3.40.190.10">
    <property type="entry name" value="Periplasmic binding protein-like II"/>
    <property type="match status" value="1"/>
</dbReference>
<dbReference type="Pfam" id="PF13416">
    <property type="entry name" value="SBP_bac_8"/>
    <property type="match status" value="1"/>
</dbReference>
<feature type="chain" id="PRO_5019845032" evidence="1">
    <location>
        <begin position="25"/>
        <end position="443"/>
    </location>
</feature>
<accession>A0A495VYN5</accession>
<evidence type="ECO:0000313" key="2">
    <source>
        <dbReference type="EMBL" id="RKT53867.1"/>
    </source>
</evidence>
<organism evidence="2 3">
    <name type="scientific">Saccharothrix australiensis</name>
    <dbReference type="NCBI Taxonomy" id="2072"/>
    <lineage>
        <taxon>Bacteria</taxon>
        <taxon>Bacillati</taxon>
        <taxon>Actinomycetota</taxon>
        <taxon>Actinomycetes</taxon>
        <taxon>Pseudonocardiales</taxon>
        <taxon>Pseudonocardiaceae</taxon>
        <taxon>Saccharothrix</taxon>
    </lineage>
</organism>
<dbReference type="InterPro" id="IPR006059">
    <property type="entry name" value="SBP"/>
</dbReference>
<evidence type="ECO:0000256" key="1">
    <source>
        <dbReference type="SAM" id="SignalP"/>
    </source>
</evidence>